<feature type="region of interest" description="Disordered" evidence="1">
    <location>
        <begin position="80"/>
        <end position="102"/>
    </location>
</feature>
<keyword evidence="2" id="KW-0812">Transmembrane</keyword>
<keyword evidence="2" id="KW-0472">Membrane</keyword>
<evidence type="ECO:0000256" key="2">
    <source>
        <dbReference type="SAM" id="Phobius"/>
    </source>
</evidence>
<dbReference type="EMBL" id="BRZM01002101">
    <property type="protein sequence ID" value="GLD74262.1"/>
    <property type="molecule type" value="Genomic_DNA"/>
</dbReference>
<dbReference type="Proteomes" id="UP001279410">
    <property type="component" value="Unassembled WGS sequence"/>
</dbReference>
<feature type="compositionally biased region" description="Polar residues" evidence="1">
    <location>
        <begin position="93"/>
        <end position="102"/>
    </location>
</feature>
<evidence type="ECO:0000313" key="4">
    <source>
        <dbReference type="Proteomes" id="UP001279410"/>
    </source>
</evidence>
<name>A0AAD3NGM9_LATJO</name>
<evidence type="ECO:0000313" key="3">
    <source>
        <dbReference type="EMBL" id="GLD74262.1"/>
    </source>
</evidence>
<dbReference type="AlphaFoldDB" id="A0AAD3NGM9"/>
<gene>
    <name evidence="3" type="ORF">AKAME5_002559100</name>
</gene>
<accession>A0AAD3NGM9</accession>
<feature type="non-terminal residue" evidence="3">
    <location>
        <position position="1"/>
    </location>
</feature>
<sequence>TGAYSLQFSGMLFYHGIVHVLPFASYLTTIYYPMLMIILCTSPPTFGSDRRLIRRGGVVGVHKTKQQEWKGVTGNRGVAARNLGSHEMKETSYSDSVNSSNR</sequence>
<organism evidence="3 4">
    <name type="scientific">Lates japonicus</name>
    <name type="common">Japanese lates</name>
    <dbReference type="NCBI Taxonomy" id="270547"/>
    <lineage>
        <taxon>Eukaryota</taxon>
        <taxon>Metazoa</taxon>
        <taxon>Chordata</taxon>
        <taxon>Craniata</taxon>
        <taxon>Vertebrata</taxon>
        <taxon>Euteleostomi</taxon>
        <taxon>Actinopterygii</taxon>
        <taxon>Neopterygii</taxon>
        <taxon>Teleostei</taxon>
        <taxon>Neoteleostei</taxon>
        <taxon>Acanthomorphata</taxon>
        <taxon>Carangaria</taxon>
        <taxon>Carangaria incertae sedis</taxon>
        <taxon>Centropomidae</taxon>
        <taxon>Lates</taxon>
    </lineage>
</organism>
<keyword evidence="2" id="KW-1133">Transmembrane helix</keyword>
<feature type="transmembrane region" description="Helical" evidence="2">
    <location>
        <begin position="12"/>
        <end position="32"/>
    </location>
</feature>
<feature type="non-terminal residue" evidence="3">
    <location>
        <position position="102"/>
    </location>
</feature>
<keyword evidence="4" id="KW-1185">Reference proteome</keyword>
<proteinExistence type="predicted"/>
<protein>
    <submittedName>
        <fullName evidence="3">LMBR1 domain-containing protein 2</fullName>
    </submittedName>
</protein>
<comment type="caution">
    <text evidence="3">The sequence shown here is derived from an EMBL/GenBank/DDBJ whole genome shotgun (WGS) entry which is preliminary data.</text>
</comment>
<reference evidence="3" key="1">
    <citation type="submission" date="2022-08" db="EMBL/GenBank/DDBJ databases">
        <title>Genome sequencing of akame (Lates japonicus).</title>
        <authorList>
            <person name="Hashiguchi Y."/>
            <person name="Takahashi H."/>
        </authorList>
    </citation>
    <scope>NUCLEOTIDE SEQUENCE</scope>
    <source>
        <strain evidence="3">Kochi</strain>
    </source>
</reference>
<evidence type="ECO:0000256" key="1">
    <source>
        <dbReference type="SAM" id="MobiDB-lite"/>
    </source>
</evidence>